<protein>
    <submittedName>
        <fullName evidence="2">Uncharacterized protein</fullName>
    </submittedName>
</protein>
<name>A0ABR1UNR0_9PEZI</name>
<evidence type="ECO:0000313" key="2">
    <source>
        <dbReference type="EMBL" id="KAK8060557.1"/>
    </source>
</evidence>
<evidence type="ECO:0000256" key="1">
    <source>
        <dbReference type="SAM" id="Phobius"/>
    </source>
</evidence>
<dbReference type="EMBL" id="JAQQWM010000006">
    <property type="protein sequence ID" value="KAK8060557.1"/>
    <property type="molecule type" value="Genomic_DNA"/>
</dbReference>
<sequence>MRSRLAGLFSFGGVVHLGLRLIVDFLRLGGFIVVGSGFGDWGFIMCCGCIGCLELFLVGKLAQSLDNLLIRDQLLRITVCRLLRLLRLGISSWRGGFSGFRLSFLGGFLLHCCWLRSSSSGWFRCLRLGLLLRRFVFRRIRWLTWLYWEFARYRCLLFRLHLSGLYRHGLGFVGWGIIGRGRLRLLRFCRGCLVCLGKFSGSCGLGRPRLFLRSLGRSGLYSRFFGGGGTEGSRTARLRAFRPGASDSPAPPRPLSFAQSTHSSLFLELADPLLAVLDIPPRLFLDGVHLEFGLVLGGVHVAVELLLALLVLPGPARLELLVFLAPAPFALFVFDPPRLDDAVALRLSLPVELGPLPFVRRAQVREQRVPLLLQLIEAGVVLLDRQKRGDGLVDLRQVVVHLLH</sequence>
<keyword evidence="1" id="KW-1133">Transmembrane helix</keyword>
<gene>
    <name evidence="2" type="ORF">PG996_010487</name>
</gene>
<organism evidence="2 3">
    <name type="scientific">Apiospora saccharicola</name>
    <dbReference type="NCBI Taxonomy" id="335842"/>
    <lineage>
        <taxon>Eukaryota</taxon>
        <taxon>Fungi</taxon>
        <taxon>Dikarya</taxon>
        <taxon>Ascomycota</taxon>
        <taxon>Pezizomycotina</taxon>
        <taxon>Sordariomycetes</taxon>
        <taxon>Xylariomycetidae</taxon>
        <taxon>Amphisphaeriales</taxon>
        <taxon>Apiosporaceae</taxon>
        <taxon>Apiospora</taxon>
    </lineage>
</organism>
<keyword evidence="1" id="KW-0812">Transmembrane</keyword>
<accession>A0ABR1UNR0</accession>
<proteinExistence type="predicted"/>
<keyword evidence="3" id="KW-1185">Reference proteome</keyword>
<dbReference type="Proteomes" id="UP001446871">
    <property type="component" value="Unassembled WGS sequence"/>
</dbReference>
<keyword evidence="1" id="KW-0472">Membrane</keyword>
<comment type="caution">
    <text evidence="2">The sequence shown here is derived from an EMBL/GenBank/DDBJ whole genome shotgun (WGS) entry which is preliminary data.</text>
</comment>
<evidence type="ECO:0000313" key="3">
    <source>
        <dbReference type="Proteomes" id="UP001446871"/>
    </source>
</evidence>
<feature type="transmembrane region" description="Helical" evidence="1">
    <location>
        <begin position="41"/>
        <end position="62"/>
    </location>
</feature>
<reference evidence="2 3" key="1">
    <citation type="submission" date="2023-01" db="EMBL/GenBank/DDBJ databases">
        <title>Analysis of 21 Apiospora genomes using comparative genomics revels a genus with tremendous synthesis potential of carbohydrate active enzymes and secondary metabolites.</title>
        <authorList>
            <person name="Sorensen T."/>
        </authorList>
    </citation>
    <scope>NUCLEOTIDE SEQUENCE [LARGE SCALE GENOMIC DNA]</scope>
    <source>
        <strain evidence="2 3">CBS 83171</strain>
    </source>
</reference>